<protein>
    <submittedName>
        <fullName evidence="1">Uncharacterized protein</fullName>
    </submittedName>
</protein>
<organism evidence="1">
    <name type="scientific">uncultured Caudovirales phage</name>
    <dbReference type="NCBI Taxonomy" id="2100421"/>
    <lineage>
        <taxon>Viruses</taxon>
        <taxon>Duplodnaviria</taxon>
        <taxon>Heunggongvirae</taxon>
        <taxon>Uroviricota</taxon>
        <taxon>Caudoviricetes</taxon>
        <taxon>Peduoviridae</taxon>
        <taxon>Maltschvirus</taxon>
        <taxon>Maltschvirus maltsch</taxon>
    </lineage>
</organism>
<proteinExistence type="predicted"/>
<sequence>MRTSVIKCKKQVQRDGETRHEYLKRAARAARRLMNKYEFDPEYAYRHSSFLVDDCLHAVEEAYNLGTYGAEVIGRGRNRRSPEITYLNTGNPYGMTIMYIRGKFRVGDWGDIVERGNYE</sequence>
<reference evidence="1" key="1">
    <citation type="submission" date="2020-05" db="EMBL/GenBank/DDBJ databases">
        <authorList>
            <person name="Chiriac C."/>
            <person name="Salcher M."/>
            <person name="Ghai R."/>
            <person name="Kavagutti S V."/>
        </authorList>
    </citation>
    <scope>NUCLEOTIDE SEQUENCE</scope>
</reference>
<name>A0A6J7XKX9_9CAUD</name>
<dbReference type="EMBL" id="LR798460">
    <property type="protein sequence ID" value="CAB5237914.1"/>
    <property type="molecule type" value="Genomic_DNA"/>
</dbReference>
<accession>A0A6J7XKX9</accession>
<gene>
    <name evidence="1" type="ORF">UFOVP142_5</name>
</gene>
<evidence type="ECO:0000313" key="1">
    <source>
        <dbReference type="EMBL" id="CAB5237914.1"/>
    </source>
</evidence>